<keyword evidence="4 5" id="KW-0472">Membrane</keyword>
<comment type="caution">
    <text evidence="7">The sequence shown here is derived from an EMBL/GenBank/DDBJ whole genome shotgun (WGS) entry which is preliminary data.</text>
</comment>
<evidence type="ECO:0000313" key="7">
    <source>
        <dbReference type="EMBL" id="MCF1713490.1"/>
    </source>
</evidence>
<name>A0ABS9BDW5_9BACT</name>
<feature type="domain" description="RDD" evidence="6">
    <location>
        <begin position="21"/>
        <end position="161"/>
    </location>
</feature>
<evidence type="ECO:0000259" key="6">
    <source>
        <dbReference type="Pfam" id="PF06271"/>
    </source>
</evidence>
<proteinExistence type="predicted"/>
<evidence type="ECO:0000256" key="1">
    <source>
        <dbReference type="ARBA" id="ARBA00004141"/>
    </source>
</evidence>
<evidence type="ECO:0000256" key="5">
    <source>
        <dbReference type="SAM" id="Phobius"/>
    </source>
</evidence>
<sequence length="255" mass="29440">MPVTKLHTGFNIEVEFTISAFHKRLLAWFIDLVVILIYSWLANKFVNSFKSSPFDTSLGWLDILAWIPILLYFLIAEVTMNGQSPGKRILRIKVITATGGQPTLSQYLIRWLFRSVDFPLMVFVSLIYSIWPWYLFPLLFTGLISFILTPLSQRIGDLLAGTIVIDTNTESAWQHTVFTEVEDSYQAVFPNVMKLSDRDMNTIKQVLLYTRKRPGDPVLERVADKIKMALKIETDLSAEDFLETLLKDYNYLSRK</sequence>
<gene>
    <name evidence="7" type="ORF">L0U88_02465</name>
</gene>
<keyword evidence="3 5" id="KW-1133">Transmembrane helix</keyword>
<keyword evidence="2 5" id="KW-0812">Transmembrane</keyword>
<dbReference type="PANTHER" id="PTHR38480:SF1">
    <property type="entry name" value="SLR0254 PROTEIN"/>
    <property type="match status" value="1"/>
</dbReference>
<evidence type="ECO:0000313" key="8">
    <source>
        <dbReference type="Proteomes" id="UP001200145"/>
    </source>
</evidence>
<dbReference type="Proteomes" id="UP001200145">
    <property type="component" value="Unassembled WGS sequence"/>
</dbReference>
<organism evidence="7 8">
    <name type="scientific">Flavihumibacter fluminis</name>
    <dbReference type="NCBI Taxonomy" id="2909236"/>
    <lineage>
        <taxon>Bacteria</taxon>
        <taxon>Pseudomonadati</taxon>
        <taxon>Bacteroidota</taxon>
        <taxon>Chitinophagia</taxon>
        <taxon>Chitinophagales</taxon>
        <taxon>Chitinophagaceae</taxon>
        <taxon>Flavihumibacter</taxon>
    </lineage>
</organism>
<keyword evidence="8" id="KW-1185">Reference proteome</keyword>
<accession>A0ABS9BDW5</accession>
<evidence type="ECO:0000256" key="2">
    <source>
        <dbReference type="ARBA" id="ARBA00022692"/>
    </source>
</evidence>
<protein>
    <submittedName>
        <fullName evidence="7">RDD family protein</fullName>
    </submittedName>
</protein>
<feature type="transmembrane region" description="Helical" evidence="5">
    <location>
        <begin position="63"/>
        <end position="82"/>
    </location>
</feature>
<feature type="transmembrane region" description="Helical" evidence="5">
    <location>
        <begin position="134"/>
        <end position="151"/>
    </location>
</feature>
<dbReference type="RefSeq" id="WP_234864020.1">
    <property type="nucleotide sequence ID" value="NZ_JAKEVY010000001.1"/>
</dbReference>
<comment type="subcellular location">
    <subcellularLocation>
        <location evidence="1">Membrane</location>
        <topology evidence="1">Multi-pass membrane protein</topology>
    </subcellularLocation>
</comment>
<evidence type="ECO:0000256" key="4">
    <source>
        <dbReference type="ARBA" id="ARBA00023136"/>
    </source>
</evidence>
<dbReference type="InterPro" id="IPR010432">
    <property type="entry name" value="RDD"/>
</dbReference>
<dbReference type="Pfam" id="PF06271">
    <property type="entry name" value="RDD"/>
    <property type="match status" value="1"/>
</dbReference>
<dbReference type="EMBL" id="JAKEVY010000001">
    <property type="protein sequence ID" value="MCF1713490.1"/>
    <property type="molecule type" value="Genomic_DNA"/>
</dbReference>
<feature type="transmembrane region" description="Helical" evidence="5">
    <location>
        <begin position="25"/>
        <end position="43"/>
    </location>
</feature>
<evidence type="ECO:0000256" key="3">
    <source>
        <dbReference type="ARBA" id="ARBA00022989"/>
    </source>
</evidence>
<dbReference type="PANTHER" id="PTHR38480">
    <property type="entry name" value="SLR0254 PROTEIN"/>
    <property type="match status" value="1"/>
</dbReference>
<reference evidence="7 8" key="1">
    <citation type="submission" date="2022-01" db="EMBL/GenBank/DDBJ databases">
        <title>Flavihumibacter sp. nov., isolated from sediment of a river.</title>
        <authorList>
            <person name="Liu H."/>
        </authorList>
    </citation>
    <scope>NUCLEOTIDE SEQUENCE [LARGE SCALE GENOMIC DNA]</scope>
    <source>
        <strain evidence="7 8">RY-1</strain>
    </source>
</reference>